<keyword evidence="7" id="KW-0528">Neurotoxin</keyword>
<dbReference type="InterPro" id="IPR002110">
    <property type="entry name" value="Ankyrin_rpt"/>
</dbReference>
<dbReference type="GO" id="GO:0005576">
    <property type="term" value="C:extracellular region"/>
    <property type="evidence" value="ECO:0007669"/>
    <property type="project" value="UniProtKB-SubCell"/>
</dbReference>
<dbReference type="GO" id="GO:0090729">
    <property type="term" value="F:toxin activity"/>
    <property type="evidence" value="ECO:0007669"/>
    <property type="project" value="UniProtKB-KW"/>
</dbReference>
<dbReference type="CDD" id="cd03587">
    <property type="entry name" value="SOCS"/>
    <property type="match status" value="1"/>
</dbReference>
<evidence type="ECO:0000259" key="11">
    <source>
        <dbReference type="PROSITE" id="PS50225"/>
    </source>
</evidence>
<dbReference type="SMART" id="SM00969">
    <property type="entry name" value="SOCS_box"/>
    <property type="match status" value="1"/>
</dbReference>
<dbReference type="PROSITE" id="PS50088">
    <property type="entry name" value="ANK_REPEAT"/>
    <property type="match status" value="1"/>
</dbReference>
<keyword evidence="8" id="KW-0638">Presynaptic neurotoxin</keyword>
<feature type="domain" description="SOCS box" evidence="11">
    <location>
        <begin position="260"/>
        <end position="317"/>
    </location>
</feature>
<dbReference type="EMBL" id="BGPR01001210">
    <property type="protein sequence ID" value="GBM48309.1"/>
    <property type="molecule type" value="Genomic_DNA"/>
</dbReference>
<accession>A0A4Y2G6R5</accession>
<dbReference type="GO" id="GO:0035556">
    <property type="term" value="P:intracellular signal transduction"/>
    <property type="evidence" value="ECO:0007669"/>
    <property type="project" value="InterPro"/>
</dbReference>
<protein>
    <recommendedName>
        <fullName evidence="11">SOCS box domain-containing protein</fullName>
    </recommendedName>
</protein>
<dbReference type="Pfam" id="PF07525">
    <property type="entry name" value="SOCS_box"/>
    <property type="match status" value="1"/>
</dbReference>
<gene>
    <name evidence="12" type="ORF">AVEN_266259_1</name>
</gene>
<organism evidence="12 13">
    <name type="scientific">Araneus ventricosus</name>
    <name type="common">Orbweaver spider</name>
    <name type="synonym">Epeira ventricosa</name>
    <dbReference type="NCBI Taxonomy" id="182803"/>
    <lineage>
        <taxon>Eukaryota</taxon>
        <taxon>Metazoa</taxon>
        <taxon>Ecdysozoa</taxon>
        <taxon>Arthropoda</taxon>
        <taxon>Chelicerata</taxon>
        <taxon>Arachnida</taxon>
        <taxon>Araneae</taxon>
        <taxon>Araneomorphae</taxon>
        <taxon>Entelegynae</taxon>
        <taxon>Araneoidea</taxon>
        <taxon>Araneidae</taxon>
        <taxon>Araneus</taxon>
    </lineage>
</organism>
<dbReference type="Gene3D" id="1.10.750.20">
    <property type="entry name" value="SOCS box"/>
    <property type="match status" value="1"/>
</dbReference>
<dbReference type="PROSITE" id="PS50297">
    <property type="entry name" value="ANK_REP_REGION"/>
    <property type="match status" value="1"/>
</dbReference>
<keyword evidence="10" id="KW-0040">ANK repeat</keyword>
<proteinExistence type="predicted"/>
<keyword evidence="6" id="KW-0800">Toxin</keyword>
<keyword evidence="9" id="KW-1053">Target membrane</keyword>
<evidence type="ECO:0000256" key="5">
    <source>
        <dbReference type="ARBA" id="ARBA00022537"/>
    </source>
</evidence>
<evidence type="ECO:0000256" key="7">
    <source>
        <dbReference type="ARBA" id="ARBA00022699"/>
    </source>
</evidence>
<dbReference type="InterPro" id="IPR036036">
    <property type="entry name" value="SOCS_box-like_dom_sf"/>
</dbReference>
<dbReference type="AlphaFoldDB" id="A0A4Y2G6R5"/>
<evidence type="ECO:0000256" key="8">
    <source>
        <dbReference type="ARBA" id="ARBA00023028"/>
    </source>
</evidence>
<keyword evidence="4" id="KW-0964">Secreted</keyword>
<dbReference type="GO" id="GO:0044218">
    <property type="term" value="C:other organism cell membrane"/>
    <property type="evidence" value="ECO:0007669"/>
    <property type="project" value="UniProtKB-KW"/>
</dbReference>
<dbReference type="OrthoDB" id="6419934at2759"/>
<comment type="subcellular location">
    <subcellularLocation>
        <location evidence="2">Secreted</location>
    </subcellularLocation>
    <subcellularLocation>
        <location evidence="1">Target cell membrane</location>
    </subcellularLocation>
</comment>
<dbReference type="GO" id="GO:0006887">
    <property type="term" value="P:exocytosis"/>
    <property type="evidence" value="ECO:0007669"/>
    <property type="project" value="UniProtKB-KW"/>
</dbReference>
<evidence type="ECO:0000313" key="13">
    <source>
        <dbReference type="Proteomes" id="UP000499080"/>
    </source>
</evidence>
<dbReference type="InterPro" id="IPR001496">
    <property type="entry name" value="SOCS_box"/>
</dbReference>
<dbReference type="GO" id="GO:0044231">
    <property type="term" value="C:host cell presynaptic membrane"/>
    <property type="evidence" value="ECO:0007669"/>
    <property type="project" value="UniProtKB-KW"/>
</dbReference>
<dbReference type="InterPro" id="IPR036770">
    <property type="entry name" value="Ankyrin_rpt-contain_sf"/>
</dbReference>
<evidence type="ECO:0000256" key="1">
    <source>
        <dbReference type="ARBA" id="ARBA00004175"/>
    </source>
</evidence>
<keyword evidence="13" id="KW-1185">Reference proteome</keyword>
<comment type="caution">
    <text evidence="12">The sequence shown here is derived from an EMBL/GenBank/DDBJ whole genome shotgun (WGS) entry which is preliminary data.</text>
</comment>
<name>A0A4Y2G6R5_ARAVE</name>
<keyword evidence="3" id="KW-0268">Exocytosis</keyword>
<keyword evidence="5" id="KW-1052">Target cell membrane</keyword>
<evidence type="ECO:0000256" key="9">
    <source>
        <dbReference type="ARBA" id="ARBA00023298"/>
    </source>
</evidence>
<evidence type="ECO:0000256" key="10">
    <source>
        <dbReference type="PROSITE-ProRule" id="PRU00023"/>
    </source>
</evidence>
<evidence type="ECO:0000256" key="6">
    <source>
        <dbReference type="ARBA" id="ARBA00022656"/>
    </source>
</evidence>
<keyword evidence="9" id="KW-0472">Membrane</keyword>
<dbReference type="Proteomes" id="UP000499080">
    <property type="component" value="Unassembled WGS sequence"/>
</dbReference>
<evidence type="ECO:0000256" key="2">
    <source>
        <dbReference type="ARBA" id="ARBA00004613"/>
    </source>
</evidence>
<feature type="repeat" description="ANK" evidence="10">
    <location>
        <begin position="167"/>
        <end position="199"/>
    </location>
</feature>
<evidence type="ECO:0000256" key="3">
    <source>
        <dbReference type="ARBA" id="ARBA00022483"/>
    </source>
</evidence>
<evidence type="ECO:0000256" key="4">
    <source>
        <dbReference type="ARBA" id="ARBA00022525"/>
    </source>
</evidence>
<reference evidence="12 13" key="1">
    <citation type="journal article" date="2019" name="Sci. Rep.">
        <title>Orb-weaving spider Araneus ventricosus genome elucidates the spidroin gene catalogue.</title>
        <authorList>
            <person name="Kono N."/>
            <person name="Nakamura H."/>
            <person name="Ohtoshi R."/>
            <person name="Moran D.A.P."/>
            <person name="Shinohara A."/>
            <person name="Yoshida Y."/>
            <person name="Fujiwara M."/>
            <person name="Mori M."/>
            <person name="Tomita M."/>
            <person name="Arakawa K."/>
        </authorList>
    </citation>
    <scope>NUCLEOTIDE SEQUENCE [LARGE SCALE GENOMIC DNA]</scope>
</reference>
<sequence>MGTISSSSRKIDSHLFFSDFCKVTKNNGGRTFIQKLKLEKKFTSASATMHTLIHLWYMNCLSKAKWHSLMPHFRNRVMQDFIDTLYCTSNSFDEIFLLLFTNAKSRYFILGQNKQLGLSSKHLRSLAEDILKFASSAGLQYSHRKNNQKFLENLVDFPLKTFSLCPCTRRPLYVAMYLGRPDIVRLLLNYGARIPYEDVCHCANDQRHPLKNVMDVMKAPLEASVLSKSLPSVISHTERCAMVLRVLLVDLSYLNPLWNQVSKALEDMTGQETGDNIPSLKHLSRSKIRCLMKKRGSFYEEHLVQKLGLPAVLVDYLNIDEQIIPDSEIYYLL</sequence>
<dbReference type="SUPFAM" id="SSF158235">
    <property type="entry name" value="SOCS box-like"/>
    <property type="match status" value="1"/>
</dbReference>
<dbReference type="PROSITE" id="PS50225">
    <property type="entry name" value="SOCS"/>
    <property type="match status" value="1"/>
</dbReference>
<evidence type="ECO:0000313" key="12">
    <source>
        <dbReference type="EMBL" id="GBM48309.1"/>
    </source>
</evidence>
<dbReference type="SUPFAM" id="SSF48403">
    <property type="entry name" value="Ankyrin repeat"/>
    <property type="match status" value="1"/>
</dbReference>